<name>A0ABV4X7Z9_9CYAN</name>
<protein>
    <submittedName>
        <fullName evidence="3">Uncharacterized protein</fullName>
    </submittedName>
</protein>
<keyword evidence="2" id="KW-0812">Transmembrane</keyword>
<dbReference type="Proteomes" id="UP001576774">
    <property type="component" value="Unassembled WGS sequence"/>
</dbReference>
<dbReference type="RefSeq" id="WP_413271969.1">
    <property type="nucleotide sequence ID" value="NZ_JBHFNQ010000143.1"/>
</dbReference>
<feature type="transmembrane region" description="Helical" evidence="2">
    <location>
        <begin position="21"/>
        <end position="46"/>
    </location>
</feature>
<feature type="region of interest" description="Disordered" evidence="1">
    <location>
        <begin position="278"/>
        <end position="348"/>
    </location>
</feature>
<feature type="compositionally biased region" description="Polar residues" evidence="1">
    <location>
        <begin position="336"/>
        <end position="347"/>
    </location>
</feature>
<feature type="compositionally biased region" description="Low complexity" evidence="1">
    <location>
        <begin position="280"/>
        <end position="301"/>
    </location>
</feature>
<reference evidence="3 4" key="1">
    <citation type="submission" date="2024-09" db="EMBL/GenBank/DDBJ databases">
        <title>Floridaenema gen nov. (Aerosakkonemataceae, Aerosakkonematales ord. nov., Cyanobacteria) from benthic tropical and subtropical fresh waters, with the description of four new species.</title>
        <authorList>
            <person name="Moretto J.A."/>
            <person name="Berthold D.E."/>
            <person name="Lefler F.W."/>
            <person name="Huang I.-S."/>
            <person name="Laughinghouse H. IV."/>
        </authorList>
    </citation>
    <scope>NUCLEOTIDE SEQUENCE [LARGE SCALE GENOMIC DNA]</scope>
    <source>
        <strain evidence="3 4">BLCC-F46</strain>
    </source>
</reference>
<proteinExistence type="predicted"/>
<dbReference type="EMBL" id="JBHFNQ010000143">
    <property type="protein sequence ID" value="MFB2878914.1"/>
    <property type="molecule type" value="Genomic_DNA"/>
</dbReference>
<keyword evidence="2" id="KW-1133">Transmembrane helix</keyword>
<evidence type="ECO:0000256" key="1">
    <source>
        <dbReference type="SAM" id="MobiDB-lite"/>
    </source>
</evidence>
<comment type="caution">
    <text evidence="3">The sequence shown here is derived from an EMBL/GenBank/DDBJ whole genome shotgun (WGS) entry which is preliminary data.</text>
</comment>
<evidence type="ECO:0000313" key="4">
    <source>
        <dbReference type="Proteomes" id="UP001576774"/>
    </source>
</evidence>
<gene>
    <name evidence="3" type="ORF">ACE1CC_18850</name>
</gene>
<keyword evidence="4" id="KW-1185">Reference proteome</keyword>
<evidence type="ECO:0000256" key="2">
    <source>
        <dbReference type="SAM" id="Phobius"/>
    </source>
</evidence>
<evidence type="ECO:0000313" key="3">
    <source>
        <dbReference type="EMBL" id="MFB2878914.1"/>
    </source>
</evidence>
<organism evidence="3 4">
    <name type="scientific">Floridaenema aerugineum BLCC-F46</name>
    <dbReference type="NCBI Taxonomy" id="3153654"/>
    <lineage>
        <taxon>Bacteria</taxon>
        <taxon>Bacillati</taxon>
        <taxon>Cyanobacteriota</taxon>
        <taxon>Cyanophyceae</taxon>
        <taxon>Oscillatoriophycideae</taxon>
        <taxon>Aerosakkonematales</taxon>
        <taxon>Aerosakkonemataceae</taxon>
        <taxon>Floridanema</taxon>
        <taxon>Floridanema aerugineum</taxon>
    </lineage>
</organism>
<keyword evidence="2" id="KW-0472">Membrane</keyword>
<accession>A0ABV4X7Z9</accession>
<sequence>MKTPNQNFYQRPVPKKFRLRGNSFLTFFTGVSVIVGIFGLTAVGFLDIFEQESPGNQKAIRPLLDSVNPPVNIPKVTPPNIALESNSTVQQNSYLQSILNDKGQIQLVSLLRDFSKNDEVKLQMRIYRQAASVTAADTINIGTISAKNSISGETYQAIDPVKRSSGIIKLSDIPVGKSVDAYVVLRVPKNAIVLDIINDNVTKFKNALVGIAEPVATSFNNNSSLPPISGISGLPTATVPGNIAYPLPSAMQKANLPDVSIARNPTEQDISNALAIALGQTPTSTTTTTSRTPTNQTTNTTPLPIPSAANLINQDSKNTTTKPNLPPPPTVINPAAKTSETTPSPNISLADKAVPTLQEHSLTLDNNNNNNNNNEFKPGEFAQLAYGSKARVELISVQRVPDPKSGEPNIVSVQMRISRLDEKVVDTNVIKVSDTTANNSVSQQTYKPVNSLENVPLPVALKDIPQNSSVDTYVWLNVPKGVYSIDIFVPETGAFKNVPIANYPETRRLGDNGTR</sequence>